<reference evidence="3 4" key="1">
    <citation type="journal article" date="2024" name="IMA Fungus">
        <title>IMA Genome - F19 : A genome assembly and annotation guide to empower mycologists, including annotated draft genome sequences of Ceratocystis pirilliformis, Diaporthe australafricana, Fusarium ophioides, Paecilomyces lecythidis, and Sporothrix stenoceras.</title>
        <authorList>
            <person name="Aylward J."/>
            <person name="Wilson A.M."/>
            <person name="Visagie C.M."/>
            <person name="Spraker J."/>
            <person name="Barnes I."/>
            <person name="Buitendag C."/>
            <person name="Ceriani C."/>
            <person name="Del Mar Angel L."/>
            <person name="du Plessis D."/>
            <person name="Fuchs T."/>
            <person name="Gasser K."/>
            <person name="Kramer D."/>
            <person name="Li W."/>
            <person name="Munsamy K."/>
            <person name="Piso A."/>
            <person name="Price J.L."/>
            <person name="Sonnekus B."/>
            <person name="Thomas C."/>
            <person name="van der Nest A."/>
            <person name="van Dijk A."/>
            <person name="van Heerden A."/>
            <person name="van Vuuren N."/>
            <person name="Yilmaz N."/>
            <person name="Duong T.A."/>
            <person name="van der Merwe N.A."/>
            <person name="Wingfield M.J."/>
            <person name="Wingfield B.D."/>
        </authorList>
    </citation>
    <scope>NUCLEOTIDE SEQUENCE [LARGE SCALE GENOMIC DNA]</scope>
    <source>
        <strain evidence="3 4">CMW 12675</strain>
    </source>
</reference>
<accession>A0ABR3ZE24</accession>
<dbReference type="Pfam" id="PF16486">
    <property type="entry name" value="ArgoN"/>
    <property type="match status" value="1"/>
</dbReference>
<dbReference type="InterPro" id="IPR014811">
    <property type="entry name" value="ArgoL1"/>
</dbReference>
<feature type="compositionally biased region" description="Gly residues" evidence="1">
    <location>
        <begin position="7"/>
        <end position="61"/>
    </location>
</feature>
<dbReference type="InterPro" id="IPR032474">
    <property type="entry name" value="Argonaute_N"/>
</dbReference>
<dbReference type="InterPro" id="IPR036397">
    <property type="entry name" value="RNaseH_sf"/>
</dbReference>
<dbReference type="Pfam" id="PF16488">
    <property type="entry name" value="ArgoL2"/>
    <property type="match status" value="1"/>
</dbReference>
<dbReference type="SMART" id="SM00950">
    <property type="entry name" value="Piwi"/>
    <property type="match status" value="1"/>
</dbReference>
<proteinExistence type="predicted"/>
<feature type="region of interest" description="Disordered" evidence="1">
    <location>
        <begin position="1"/>
        <end position="77"/>
    </location>
</feature>
<dbReference type="SMART" id="SM01163">
    <property type="entry name" value="DUF1785"/>
    <property type="match status" value="1"/>
</dbReference>
<dbReference type="Gene3D" id="3.30.420.10">
    <property type="entry name" value="Ribonuclease H-like superfamily/Ribonuclease H"/>
    <property type="match status" value="1"/>
</dbReference>
<evidence type="ECO:0000313" key="4">
    <source>
        <dbReference type="Proteomes" id="UP001583280"/>
    </source>
</evidence>
<dbReference type="Proteomes" id="UP001583280">
    <property type="component" value="Unassembled WGS sequence"/>
</dbReference>
<dbReference type="SUPFAM" id="SSF53098">
    <property type="entry name" value="Ribonuclease H-like"/>
    <property type="match status" value="1"/>
</dbReference>
<evidence type="ECO:0000256" key="1">
    <source>
        <dbReference type="SAM" id="MobiDB-lite"/>
    </source>
</evidence>
<protein>
    <recommendedName>
        <fullName evidence="2">Piwi domain-containing protein</fullName>
    </recommendedName>
</protein>
<dbReference type="CDD" id="cd04657">
    <property type="entry name" value="Piwi_ago-like"/>
    <property type="match status" value="1"/>
</dbReference>
<dbReference type="Gene3D" id="3.40.50.2300">
    <property type="match status" value="1"/>
</dbReference>
<dbReference type="InterPro" id="IPR003165">
    <property type="entry name" value="Piwi"/>
</dbReference>
<feature type="domain" description="Piwi" evidence="2">
    <location>
        <begin position="666"/>
        <end position="979"/>
    </location>
</feature>
<dbReference type="InterPro" id="IPR012337">
    <property type="entry name" value="RNaseH-like_sf"/>
</dbReference>
<dbReference type="EMBL" id="JAWDJO010000040">
    <property type="protein sequence ID" value="KAL1897769.1"/>
    <property type="molecule type" value="Genomic_DNA"/>
</dbReference>
<feature type="region of interest" description="Disordered" evidence="1">
    <location>
        <begin position="162"/>
        <end position="184"/>
    </location>
</feature>
<evidence type="ECO:0000259" key="2">
    <source>
        <dbReference type="PROSITE" id="PS50822"/>
    </source>
</evidence>
<keyword evidence="4" id="KW-1185">Reference proteome</keyword>
<feature type="compositionally biased region" description="Basic and acidic residues" evidence="1">
    <location>
        <begin position="162"/>
        <end position="178"/>
    </location>
</feature>
<dbReference type="InterPro" id="IPR032472">
    <property type="entry name" value="ArgoL2"/>
</dbReference>
<dbReference type="InterPro" id="IPR045246">
    <property type="entry name" value="Piwi_ago-like"/>
</dbReference>
<dbReference type="InterPro" id="IPR036085">
    <property type="entry name" value="PAZ_dom_sf"/>
</dbReference>
<evidence type="ECO:0000313" key="3">
    <source>
        <dbReference type="EMBL" id="KAL1897769.1"/>
    </source>
</evidence>
<dbReference type="Pfam" id="PF02171">
    <property type="entry name" value="Piwi"/>
    <property type="match status" value="1"/>
</dbReference>
<organism evidence="3 4">
    <name type="scientific">Ceratocystis pirilliformis</name>
    <dbReference type="NCBI Taxonomy" id="259994"/>
    <lineage>
        <taxon>Eukaryota</taxon>
        <taxon>Fungi</taxon>
        <taxon>Dikarya</taxon>
        <taxon>Ascomycota</taxon>
        <taxon>Pezizomycotina</taxon>
        <taxon>Sordariomycetes</taxon>
        <taxon>Hypocreomycetidae</taxon>
        <taxon>Microascales</taxon>
        <taxon>Ceratocystidaceae</taxon>
        <taxon>Ceratocystis</taxon>
    </lineage>
</organism>
<dbReference type="PANTHER" id="PTHR22891">
    <property type="entry name" value="EUKARYOTIC TRANSLATION INITIATION FACTOR 2C"/>
    <property type="match status" value="1"/>
</dbReference>
<dbReference type="SUPFAM" id="SSF101690">
    <property type="entry name" value="PAZ domain"/>
    <property type="match status" value="1"/>
</dbReference>
<dbReference type="PROSITE" id="PS50822">
    <property type="entry name" value="PIWI"/>
    <property type="match status" value="1"/>
</dbReference>
<dbReference type="Pfam" id="PF08699">
    <property type="entry name" value="ArgoL1"/>
    <property type="match status" value="1"/>
</dbReference>
<comment type="caution">
    <text evidence="3">The sequence shown here is derived from an EMBL/GenBank/DDBJ whole genome shotgun (WGS) entry which is preliminary data.</text>
</comment>
<dbReference type="Gene3D" id="2.170.260.10">
    <property type="entry name" value="paz domain"/>
    <property type="match status" value="1"/>
</dbReference>
<sequence length="1007" mass="110343">MADRGGRGGGRGGRGGGFRGGRGGGEGGGFRGGRGGGDGGRGGGFRGGRGGGFRGGRGGGQQVSDECYRIPNVPTPAPNAEVTQLENKIITNINGVSAATSSMAKVSISGPASAATQVGFPTRPAFGNVGNKIKVWTNYFPLDVKTDTTVYKYPVKVAELRSADKESSSNQGKEKANDADDPDNLPPKLLEVVFKKIIATIEKQVPGITIASEFRSYLVTPKPLPESFANGPFTVELTDTAKTQRFSVSVCTPMTVDMAQVTKYSTSMIDPTDLKGQQFPKFGEAIDALNIIFGSPNFMLPGRHVMGHSRVFTIDHNSEMHDLALNDYGYRFLSAARGYFQSVRLATGRLVLNANVAHSVFIAARSLASMFDQAKPEDLNKLINRLRVSVPMRRNPGGPLEHMTRSLEGIALVRDFARKETDFLRFANTQNSPGLFPSSVSFKISDANELKQFPKHQNGFVKVLDFFQKKYPEIKATNKYPLVYSGKRERPNFYPVEAVSVVAQPVKRKLTGAETTSMLDFACRAPVANAKDIATVGRGQLGLDNTTYLMKWGIQVGKNLLTVEARVLPSPTIMYRGNRALNPRASSWNLRDQRFSKPGASLDRWAYLKVMANEALDSSMVSMVQDFRKNYSIPMAEKPLRTGSIGRDATALENFFRECSKAKVQMVFVILGSDSSALYASIKGLGDVKYGIHTICFLKKHFMKPMNPSYSGNIALKVNLKMGGVNHVLERPSSILAGKTMVIGYDVTHPTNLPVTKSSHGIPSIVGMVSNIDNQYAQWPAIAWDQTSLKEILDPAPFCEKFITRIEKWRSHNKGALPDNLIVYRDGVSEGQFGLIVSQELPAIRKACDKVYPANRKPRIALIVSVKRHQTRFYPVEGATRTGNIQNGTVVDRGITQARYWDFFLTAHDCIKGTARPAHYTVLYDDIFSSQGGDKASNELEKTTHDLCYVFGRSTRAVSICPPAYYADIVCERARLYRPEYSAEGASGPALGGRDVHPNIVNSMFYL</sequence>
<name>A0ABR3ZE24_9PEZI</name>
<gene>
    <name evidence="3" type="ORF">Cpir12675_002194</name>
</gene>